<proteinExistence type="predicted"/>
<protein>
    <submittedName>
        <fullName evidence="3">Uncharacterized protein</fullName>
    </submittedName>
</protein>
<evidence type="ECO:0000256" key="1">
    <source>
        <dbReference type="SAM" id="Coils"/>
    </source>
</evidence>
<organism evidence="3 4">
    <name type="scientific">candidate division WWE3 bacterium RBG_16_37_10</name>
    <dbReference type="NCBI Taxonomy" id="1802610"/>
    <lineage>
        <taxon>Bacteria</taxon>
        <taxon>Katanobacteria</taxon>
    </lineage>
</organism>
<dbReference type="AlphaFoldDB" id="A0A1F4UVT5"/>
<evidence type="ECO:0000313" key="3">
    <source>
        <dbReference type="EMBL" id="OGC49032.1"/>
    </source>
</evidence>
<dbReference type="Proteomes" id="UP000177371">
    <property type="component" value="Unassembled WGS sequence"/>
</dbReference>
<comment type="caution">
    <text evidence="3">The sequence shown here is derived from an EMBL/GenBank/DDBJ whole genome shotgun (WGS) entry which is preliminary data.</text>
</comment>
<feature type="region of interest" description="Disordered" evidence="2">
    <location>
        <begin position="1"/>
        <end position="27"/>
    </location>
</feature>
<evidence type="ECO:0000256" key="2">
    <source>
        <dbReference type="SAM" id="MobiDB-lite"/>
    </source>
</evidence>
<feature type="compositionally biased region" description="Low complexity" evidence="2">
    <location>
        <begin position="11"/>
        <end position="27"/>
    </location>
</feature>
<name>A0A1F4UVT5_UNCKA</name>
<sequence length="124" mass="13861">MIVKDIDTGDTQSTPSSTPSTPVITPEPIQPAKPVCYTYTITAEPFISRKCYTQQDYADLSVTLGRYSNAKFSRDAADSTMDFVCDGSDFFKDSCDDAKDRKESAEDDMEKYEKEINEIISRGL</sequence>
<keyword evidence="1" id="KW-0175">Coiled coil</keyword>
<feature type="coiled-coil region" evidence="1">
    <location>
        <begin position="95"/>
        <end position="122"/>
    </location>
</feature>
<reference evidence="3 4" key="1">
    <citation type="journal article" date="2016" name="Nat. Commun.">
        <title>Thousands of microbial genomes shed light on interconnected biogeochemical processes in an aquifer system.</title>
        <authorList>
            <person name="Anantharaman K."/>
            <person name="Brown C.T."/>
            <person name="Hug L.A."/>
            <person name="Sharon I."/>
            <person name="Castelle C.J."/>
            <person name="Probst A.J."/>
            <person name="Thomas B.C."/>
            <person name="Singh A."/>
            <person name="Wilkins M.J."/>
            <person name="Karaoz U."/>
            <person name="Brodie E.L."/>
            <person name="Williams K.H."/>
            <person name="Hubbard S.S."/>
            <person name="Banfield J.F."/>
        </authorList>
    </citation>
    <scope>NUCLEOTIDE SEQUENCE [LARGE SCALE GENOMIC DNA]</scope>
</reference>
<evidence type="ECO:0000313" key="4">
    <source>
        <dbReference type="Proteomes" id="UP000177371"/>
    </source>
</evidence>
<gene>
    <name evidence="3" type="ORF">A2W32_04085</name>
</gene>
<accession>A0A1F4UVT5</accession>
<dbReference type="EMBL" id="MEUT01000056">
    <property type="protein sequence ID" value="OGC49032.1"/>
    <property type="molecule type" value="Genomic_DNA"/>
</dbReference>